<protein>
    <recommendedName>
        <fullName evidence="3">DUF4148 domain-containing protein</fullName>
    </recommendedName>
</protein>
<reference evidence="2" key="1">
    <citation type="submission" date="2019-08" db="EMBL/GenBank/DDBJ databases">
        <authorList>
            <person name="Kucharzyk K."/>
            <person name="Murdoch R.W."/>
            <person name="Higgins S."/>
            <person name="Loffler F."/>
        </authorList>
    </citation>
    <scope>NUCLEOTIDE SEQUENCE</scope>
</reference>
<dbReference type="InterPro" id="IPR025421">
    <property type="entry name" value="DUF4148"/>
</dbReference>
<accession>A0A644YS07</accession>
<dbReference type="AlphaFoldDB" id="A0A644YS07"/>
<evidence type="ECO:0008006" key="3">
    <source>
        <dbReference type="Google" id="ProtNLM"/>
    </source>
</evidence>
<evidence type="ECO:0000256" key="1">
    <source>
        <dbReference type="SAM" id="MobiDB-lite"/>
    </source>
</evidence>
<feature type="region of interest" description="Disordered" evidence="1">
    <location>
        <begin position="80"/>
        <end position="108"/>
    </location>
</feature>
<name>A0A644YS07_9ZZZZ</name>
<organism evidence="2">
    <name type="scientific">bioreactor metagenome</name>
    <dbReference type="NCBI Taxonomy" id="1076179"/>
    <lineage>
        <taxon>unclassified sequences</taxon>
        <taxon>metagenomes</taxon>
        <taxon>ecological metagenomes</taxon>
    </lineage>
</organism>
<dbReference type="EMBL" id="VSSQ01005881">
    <property type="protein sequence ID" value="MPM30758.1"/>
    <property type="molecule type" value="Genomic_DNA"/>
</dbReference>
<comment type="caution">
    <text evidence="2">The sequence shown here is derived from an EMBL/GenBank/DDBJ whole genome shotgun (WGS) entry which is preliminary data.</text>
</comment>
<proteinExistence type="predicted"/>
<dbReference type="Pfam" id="PF13663">
    <property type="entry name" value="DUF4148"/>
    <property type="match status" value="1"/>
</dbReference>
<gene>
    <name evidence="2" type="ORF">SDC9_77308</name>
</gene>
<sequence length="108" mass="10954">MSFATRTIAALALLAAGTLSAQAQVQSAEAGTIAQTASTPSTLTRAEVRDAVIAARANGTLIQHRGDELRVSVTHGSQAVASRTANTKATTTVADGGQTLHLQQGSVQ</sequence>
<evidence type="ECO:0000313" key="2">
    <source>
        <dbReference type="EMBL" id="MPM30758.1"/>
    </source>
</evidence>
<feature type="compositionally biased region" description="Polar residues" evidence="1">
    <location>
        <begin position="80"/>
        <end position="93"/>
    </location>
</feature>